<dbReference type="InterPro" id="IPR006693">
    <property type="entry name" value="AB_hydrolase_lipase"/>
</dbReference>
<evidence type="ECO:0000256" key="1">
    <source>
        <dbReference type="ARBA" id="ARBA00010701"/>
    </source>
</evidence>
<feature type="active site" description="Nucleophile" evidence="7">
    <location>
        <position position="224"/>
    </location>
</feature>
<keyword evidence="4" id="KW-0442">Lipid degradation</keyword>
<keyword evidence="2 8" id="KW-0732">Signal</keyword>
<organism evidence="10">
    <name type="scientific">Cacopsylla melanoneura</name>
    <dbReference type="NCBI Taxonomy" id="428564"/>
    <lineage>
        <taxon>Eukaryota</taxon>
        <taxon>Metazoa</taxon>
        <taxon>Ecdysozoa</taxon>
        <taxon>Arthropoda</taxon>
        <taxon>Hexapoda</taxon>
        <taxon>Insecta</taxon>
        <taxon>Pterygota</taxon>
        <taxon>Neoptera</taxon>
        <taxon>Paraneoptera</taxon>
        <taxon>Hemiptera</taxon>
        <taxon>Sternorrhyncha</taxon>
        <taxon>Psylloidea</taxon>
        <taxon>Psyllidae</taxon>
        <taxon>Psyllinae</taxon>
        <taxon>Cacopsylla</taxon>
    </lineage>
</organism>
<dbReference type="SUPFAM" id="SSF53474">
    <property type="entry name" value="alpha/beta-Hydrolases"/>
    <property type="match status" value="1"/>
</dbReference>
<evidence type="ECO:0000256" key="2">
    <source>
        <dbReference type="ARBA" id="ARBA00022729"/>
    </source>
</evidence>
<dbReference type="PANTHER" id="PTHR11005">
    <property type="entry name" value="LYSOSOMAL ACID LIPASE-RELATED"/>
    <property type="match status" value="1"/>
</dbReference>
<evidence type="ECO:0000259" key="9">
    <source>
        <dbReference type="Pfam" id="PF04083"/>
    </source>
</evidence>
<evidence type="ECO:0000256" key="3">
    <source>
        <dbReference type="ARBA" id="ARBA00022801"/>
    </source>
</evidence>
<dbReference type="InterPro" id="IPR025483">
    <property type="entry name" value="Lipase_euk"/>
</dbReference>
<evidence type="ECO:0000256" key="4">
    <source>
        <dbReference type="ARBA" id="ARBA00022963"/>
    </source>
</evidence>
<dbReference type="FunFam" id="3.40.50.1820:FF:000021">
    <property type="entry name" value="Lipase"/>
    <property type="match status" value="1"/>
</dbReference>
<dbReference type="PIRSF" id="PIRSF000862">
    <property type="entry name" value="Steryl_ester_lip"/>
    <property type="match status" value="1"/>
</dbReference>
<protein>
    <submittedName>
        <fullName evidence="10">Lipase 3</fullName>
    </submittedName>
</protein>
<feature type="domain" description="Partial AB-hydrolase lipase" evidence="9">
    <location>
        <begin position="86"/>
        <end position="147"/>
    </location>
</feature>
<name>A0A8D8SII8_9HEMI</name>
<dbReference type="Pfam" id="PF04083">
    <property type="entry name" value="Abhydro_lipase"/>
    <property type="match status" value="1"/>
</dbReference>
<dbReference type="GO" id="GO:0016042">
    <property type="term" value="P:lipid catabolic process"/>
    <property type="evidence" value="ECO:0007669"/>
    <property type="project" value="UniProtKB-KW"/>
</dbReference>
<evidence type="ECO:0000313" key="10">
    <source>
        <dbReference type="EMBL" id="CAG6668467.1"/>
    </source>
</evidence>
<keyword evidence="5" id="KW-0443">Lipid metabolism</keyword>
<dbReference type="InterPro" id="IPR029058">
    <property type="entry name" value="AB_hydrolase_fold"/>
</dbReference>
<evidence type="ECO:0000256" key="8">
    <source>
        <dbReference type="SAM" id="SignalP"/>
    </source>
</evidence>
<dbReference type="AlphaFoldDB" id="A0A8D8SII8"/>
<evidence type="ECO:0000256" key="7">
    <source>
        <dbReference type="PIRSR" id="PIRSR000862-1"/>
    </source>
</evidence>
<dbReference type="EMBL" id="HBUF01218889">
    <property type="protein sequence ID" value="CAG6668467.1"/>
    <property type="molecule type" value="Transcribed_RNA"/>
</dbReference>
<evidence type="ECO:0000256" key="6">
    <source>
        <dbReference type="ARBA" id="ARBA00023180"/>
    </source>
</evidence>
<keyword evidence="6" id="KW-0325">Glycoprotein</keyword>
<dbReference type="Gene3D" id="3.40.50.1820">
    <property type="entry name" value="alpha/beta hydrolase"/>
    <property type="match status" value="1"/>
</dbReference>
<comment type="similarity">
    <text evidence="1">Belongs to the AB hydrolase superfamily. Lipase family.</text>
</comment>
<keyword evidence="3" id="KW-0378">Hydrolase</keyword>
<evidence type="ECO:0000256" key="5">
    <source>
        <dbReference type="ARBA" id="ARBA00023098"/>
    </source>
</evidence>
<feature type="active site" description="Charge relay system" evidence="7">
    <location>
        <position position="428"/>
    </location>
</feature>
<sequence length="454" mass="51360">MFTYKTLVPIAMGFLLASFPTCLLKTIEESLAVDGIGNIVADSQLGFDDVQNMVEDFQQGCDNQDADCSKGFVFPDLPNRYDGASTPEIIRRNGYPVEIHSVTTDDGYILEMHRIPGGKGINRKADPKKKPVFVLHGLLTTSADWVLAGPNISLAFLLADKGYDVWLGNSRGNTYSRKHVKFSTEEYRFWNFSFHEMGLFDAPACIDHILRLTKQDKVSYIGHSMGTTIFFVMASERPEYNDKILVQLSLGPVAYYFHTRSPVKLLAPFTPGLVKIADVLFHGELLSRSFILNEVLKAFCTLNKAQMIFCRELLSLIFGRDNEQLQYTTIPAIVGHDPAGVSTKTILHNAQFINRLNTFRRFDYGLANPQHYNSLEPPDYNISAIRSKVALFYGNNDLLTNEIDVKLFYSQLPNPIGLFKVNLTKFSHLDFLWAKDVRSLVYNQLVQIMHDNNQ</sequence>
<dbReference type="GO" id="GO:0016788">
    <property type="term" value="F:hydrolase activity, acting on ester bonds"/>
    <property type="evidence" value="ECO:0007669"/>
    <property type="project" value="InterPro"/>
</dbReference>
<feature type="chain" id="PRO_5034299802" evidence="8">
    <location>
        <begin position="25"/>
        <end position="454"/>
    </location>
</feature>
<feature type="active site" description="Charge relay system" evidence="7">
    <location>
        <position position="397"/>
    </location>
</feature>
<feature type="signal peptide" evidence="8">
    <location>
        <begin position="1"/>
        <end position="24"/>
    </location>
</feature>
<accession>A0A8D8SII8</accession>
<proteinExistence type="inferred from homology"/>
<reference evidence="10" key="1">
    <citation type="submission" date="2021-05" db="EMBL/GenBank/DDBJ databases">
        <authorList>
            <person name="Alioto T."/>
            <person name="Alioto T."/>
            <person name="Gomez Garrido J."/>
        </authorList>
    </citation>
    <scope>NUCLEOTIDE SEQUENCE</scope>
</reference>